<evidence type="ECO:0000256" key="1">
    <source>
        <dbReference type="SAM" id="MobiDB-lite"/>
    </source>
</evidence>
<dbReference type="Pfam" id="PF12030">
    <property type="entry name" value="DUF3517"/>
    <property type="match status" value="1"/>
</dbReference>
<evidence type="ECO:0000259" key="2">
    <source>
        <dbReference type="PROSITE" id="PS50235"/>
    </source>
</evidence>
<dbReference type="Proteomes" id="UP000756921">
    <property type="component" value="Unassembled WGS sequence"/>
</dbReference>
<name>A0A9P6GMP6_9PLEO</name>
<feature type="domain" description="USP" evidence="2">
    <location>
        <begin position="1578"/>
        <end position="1902"/>
    </location>
</feature>
<dbReference type="Gene3D" id="3.90.70.10">
    <property type="entry name" value="Cysteine proteinases"/>
    <property type="match status" value="1"/>
</dbReference>
<dbReference type="SUPFAM" id="SSF54001">
    <property type="entry name" value="Cysteine proteinases"/>
    <property type="match status" value="1"/>
</dbReference>
<feature type="compositionally biased region" description="Polar residues" evidence="1">
    <location>
        <begin position="77"/>
        <end position="86"/>
    </location>
</feature>
<comment type="caution">
    <text evidence="3">The sequence shown here is derived from an EMBL/GenBank/DDBJ whole genome shotgun (WGS) entry which is preliminary data.</text>
</comment>
<dbReference type="GO" id="GO:0005829">
    <property type="term" value="C:cytosol"/>
    <property type="evidence" value="ECO:0007669"/>
    <property type="project" value="TreeGrafter"/>
</dbReference>
<feature type="region of interest" description="Disordered" evidence="1">
    <location>
        <begin position="2475"/>
        <end position="2513"/>
    </location>
</feature>
<dbReference type="InterPro" id="IPR018200">
    <property type="entry name" value="USP_CS"/>
</dbReference>
<accession>A0A9P6GMP6</accession>
<feature type="compositionally biased region" description="Low complexity" evidence="1">
    <location>
        <begin position="94"/>
        <end position="108"/>
    </location>
</feature>
<keyword evidence="3" id="KW-0378">Hydrolase</keyword>
<gene>
    <name evidence="3" type="ORF">PMIN01_05584</name>
</gene>
<organism evidence="3 4">
    <name type="scientific">Paraphaeosphaeria minitans</name>
    <dbReference type="NCBI Taxonomy" id="565426"/>
    <lineage>
        <taxon>Eukaryota</taxon>
        <taxon>Fungi</taxon>
        <taxon>Dikarya</taxon>
        <taxon>Ascomycota</taxon>
        <taxon>Pezizomycotina</taxon>
        <taxon>Dothideomycetes</taxon>
        <taxon>Pleosporomycetidae</taxon>
        <taxon>Pleosporales</taxon>
        <taxon>Massarineae</taxon>
        <taxon>Didymosphaeriaceae</taxon>
        <taxon>Paraphaeosphaeria</taxon>
    </lineage>
</organism>
<feature type="compositionally biased region" description="Acidic residues" evidence="1">
    <location>
        <begin position="143"/>
        <end position="154"/>
    </location>
</feature>
<evidence type="ECO:0000313" key="4">
    <source>
        <dbReference type="Proteomes" id="UP000756921"/>
    </source>
</evidence>
<dbReference type="Pfam" id="PF00443">
    <property type="entry name" value="UCH"/>
    <property type="match status" value="1"/>
</dbReference>
<reference evidence="3" key="1">
    <citation type="journal article" date="2020" name="Mol. Plant Microbe Interact.">
        <title>Genome Sequence of the Biocontrol Agent Coniothyrium minitans strain Conio (IMI 134523).</title>
        <authorList>
            <person name="Patel D."/>
            <person name="Shittu T.A."/>
            <person name="Baroncelli R."/>
            <person name="Muthumeenakshi S."/>
            <person name="Osborne T.H."/>
            <person name="Janganan T.K."/>
            <person name="Sreenivasaprasad S."/>
        </authorList>
    </citation>
    <scope>NUCLEOTIDE SEQUENCE</scope>
    <source>
        <strain evidence="3">Conio</strain>
    </source>
</reference>
<dbReference type="EMBL" id="WJXW01000004">
    <property type="protein sequence ID" value="KAF9737805.1"/>
    <property type="molecule type" value="Genomic_DNA"/>
</dbReference>
<dbReference type="OrthoDB" id="420187at2759"/>
<feature type="compositionally biased region" description="Acidic residues" evidence="1">
    <location>
        <begin position="2500"/>
        <end position="2513"/>
    </location>
</feature>
<dbReference type="InterPro" id="IPR038765">
    <property type="entry name" value="Papain-like_cys_pep_sf"/>
</dbReference>
<feature type="region of interest" description="Disordered" evidence="1">
    <location>
        <begin position="1"/>
        <end position="156"/>
    </location>
</feature>
<dbReference type="PROSITE" id="PS50235">
    <property type="entry name" value="USP_3"/>
    <property type="match status" value="1"/>
</dbReference>
<dbReference type="GO" id="GO:0016579">
    <property type="term" value="P:protein deubiquitination"/>
    <property type="evidence" value="ECO:0007669"/>
    <property type="project" value="InterPro"/>
</dbReference>
<dbReference type="PANTHER" id="PTHR24006">
    <property type="entry name" value="UBIQUITIN CARBOXYL-TERMINAL HYDROLASE"/>
    <property type="match status" value="1"/>
</dbReference>
<keyword evidence="4" id="KW-1185">Reference proteome</keyword>
<dbReference type="InterPro" id="IPR028889">
    <property type="entry name" value="USP"/>
</dbReference>
<dbReference type="InterPro" id="IPR050164">
    <property type="entry name" value="Peptidase_C19"/>
</dbReference>
<dbReference type="GO" id="GO:0004843">
    <property type="term" value="F:cysteine-type deubiquitinase activity"/>
    <property type="evidence" value="ECO:0007669"/>
    <property type="project" value="InterPro"/>
</dbReference>
<dbReference type="InterPro" id="IPR001394">
    <property type="entry name" value="Peptidase_C19_UCH"/>
</dbReference>
<dbReference type="PANTHER" id="PTHR24006:SF925">
    <property type="entry name" value="UBIQUITINYL HYDROLASE 1"/>
    <property type="match status" value="1"/>
</dbReference>
<dbReference type="FunFam" id="3.90.70.10:FF:000022">
    <property type="entry name" value="Ubiquitin carboxyl-terminal hydrolase 24"/>
    <property type="match status" value="1"/>
</dbReference>
<protein>
    <submittedName>
        <fullName evidence="3">Ubiquitin carboxyl-terminal hydrolase</fullName>
    </submittedName>
</protein>
<feature type="compositionally biased region" description="Low complexity" evidence="1">
    <location>
        <begin position="127"/>
        <end position="137"/>
    </location>
</feature>
<feature type="compositionally biased region" description="Polar residues" evidence="1">
    <location>
        <begin position="2478"/>
        <end position="2488"/>
    </location>
</feature>
<sequence length="2513" mass="284650">MSQPDYELMESAIADTSLSVPASPPPRDSMEDADPSLTRKRPRLDSGGVEIPAMHTDTDTDTDTDADSAAVPPEQQVEMTIRSQPPSSSHARDAAASTDDARATATSDEAIHVPVATDGASSRANDADGAGDSYADSPPVIAIDDDDDDDDEADPMAGYATAASFCVEYDPDAHLSMFPFAHNGDYMYAAQEIAKYIQSNPQVDGAILNQVSDWLDGLPDQPLAWLSFYVSQAGLWEEICCVALRLINRKTSLGDTFPSSHMSEEDIVTKFFSSYLRLVVRLTQVDACMFDQWTSEEHCPHLVISQRHIRQIHPIMRNLVMGGSLHLFNMMQKEYMSDIDTMEQRILSVYLEAEVPNHLLNLACQAHGKLPLPAQNWMATNVTCIVDFIITHLLVPSNEQSPNNVFNLPQLCRDALTFFRKYEADLQIPSKVIDTGVARDTITCFYSLLFNICRSDAVLAANLVSEFLDEPDSESPTVASPDDKAGQATYLEDSGEYPKLVANAWKFKLLRKYMVKGRMELRVMSIGYMDMALVELWKEYNNTPISTGHPVMQYLADFILHERVVDYIISVDSHPQLISRSGNIVGFLVVTHRYSNTQTDAIWNTISHSSDPRMVSATMTMVRGIYNLMREEAQLYLCSKMYELPIESYTLDILRFLKDLAPKILNRDKDWSEVNLEARPWNICIRVLQDTSPGRESTKTSNALHYEAADQLRSMVTFISKEERRRLLHECTMHVASRFSTATGNVRVIYILTSHFHYGEQSFFKDNPDVVRDILEEMCAFVENEKDMSFNAELTALQYRLELLALIMYQACESIPTDLYQSIWDHLIGSHAHTSHRRDMAWSKFLDAVKSKPNNDFCKQLVTVCVPRLDPLYFTSGMFEFVAAYRFPTTRRSVTTQEGTKTLLQIRGAELLWAMILSAPPETIEDRAGKLLASRYLETDLNEGITLDELEEAHVALVEQCMKELLSVYKTLRAETATTSPSADHMDMTIPHVTKQQNEQRFSRTVMFLKLLLGLVRSKPELNRAKRSDSKVEPLDVDIPIGEPMEIKYSCPVTLTKETLVIGSENTLEDLYNRLCQATRCTKLNLFAKGQRLSVMDRPDAKVADLGLGGQQLLVQKAPGAEVSRPMLDPSGSSSMFESTLLSHFDELFACMDADDHISSVVSSTSPFTDQAKQQQVFEFLFMFPFNGAIIDSVVAGTATSESLFPQDKPWQAKYAAYALQNRLKVQVRKNSVDDAFLANCVRYVDKALLRPGLVEQQRSSSSIPLPGVLVGVLIGFLKERPAQEISSTYFSNEQGLVDRLLDLVSIALDSKTEMGVHAYESYCTVVEASLHSRGIWNAFINHDKAGPLHGTLLLRDGRKLLREGVAKAISSVCGGGLSPTFAITEADTATAFWQFISAVLPQAVQFPDQSEQLLHLADQVFRKYDEHNRDEASLRSYLATWSALLLNYDHEEKVGRDEIDCVVLGYAKLLLSCVSSLKSFKKPLNVSSLIDRIWRKFLFAPRVSEMEDELQESQTPILESKTRKELYDLVLALAEDQTSCGLLLDLADDLGIDNPNANSRALCVDRSNEIRAPTGYVGLYNPRAICYMNSLLTQLFMNVNFRKFILELNVTDPHGQQFLLHQTQKLFAEMQNSYRKSADPREFAVCVKVPEGTPVDINIQMDADEFYNLLFDQWEGQMLASGIKEQFRSFYGGHTINQIKSKECEHVSERIESFFVVQCDVQGKQNLYESLQSFVEGDVMEGDNKYKCESCGGKLVDAVKRTCLNDVPDNLIFHLKRFDFDLVELRRAKINDQFEFPAVIDVSPFKIDHLSDPSKPCEEDIFELVGVLVHQGTSENGHYYSYIRERPSPVGNAQPWVEFNDRDVDPFDPSSLGYHAYGGFYDEFQRQQKQFSAYMLFYQRRSAIVKDHTQYMAASQSGSAKVSVPPVLQQSIHVENDRFVREYCLYDPNHTKFVRLLLTNLRAVNHGTCSEDHQQESQALHVVLEHLSQTLFRVKSADNFDEAMMQLRKTVLSCAACCQVALKWLAAHHSAFANLLLHCIHGKIRAQTRSFLIDSLQYLREKDPVAYGIEGTETESESGSVIQTDGVIVAISRSLRKVCDESYETVRGWDDLYLTLCQVSDLGHVETAVLLDNNFLEFGLQIFCMYALEACRDVDLWRVVDKKRRIYNRLIEFVYRLLSRVDLHAQAVTKNRGSRLDLYELNGHRFPLSREEKAFLYLWHEDNRAIAFLDRMLEMYDHTKTEVYYPGEILKLMLKSVDGKFQQRLFLTVHEGVSSLEPSQSDPYVRAALPYCEVSPDTHHIDQVIEVVRNQVVKYPLGGGEANVRFMKGLLHLDNEAVSEEKGADYAYTASLRFAKSAAVHLLFYDDEVVRKLSAEHLEELFVRYQDDANTSKDVLKHKYKTVRNLLFELSDKIILEYQRMTARSDIQAVAQVCEVLAMLITDLYESEDPTWEPCRHVQDRQIIERYQSEALPRLQNWPTDESTPVSTGEAYDHSDYGSESEMDPELIDLET</sequence>
<dbReference type="GO" id="GO:0005634">
    <property type="term" value="C:nucleus"/>
    <property type="evidence" value="ECO:0007669"/>
    <property type="project" value="TreeGrafter"/>
</dbReference>
<dbReference type="InterPro" id="IPR021905">
    <property type="entry name" value="DUF3517"/>
</dbReference>
<dbReference type="PROSITE" id="PS00973">
    <property type="entry name" value="USP_2"/>
    <property type="match status" value="1"/>
</dbReference>
<evidence type="ECO:0000313" key="3">
    <source>
        <dbReference type="EMBL" id="KAF9737805.1"/>
    </source>
</evidence>
<proteinExistence type="predicted"/>